<dbReference type="PANTHER" id="PTHR43174:SF1">
    <property type="entry name" value="UDP-N-ACETYLGLUCOSAMINE 2-EPIMERASE"/>
    <property type="match status" value="1"/>
</dbReference>
<keyword evidence="1" id="KW-0413">Isomerase</keyword>
<evidence type="ECO:0000256" key="1">
    <source>
        <dbReference type="RuleBase" id="RU003513"/>
    </source>
</evidence>
<evidence type="ECO:0000313" key="5">
    <source>
        <dbReference type="Proteomes" id="UP001499993"/>
    </source>
</evidence>
<feature type="domain" description="UDP-N-acetylglucosamine 2-epimerase" evidence="3">
    <location>
        <begin position="70"/>
        <end position="399"/>
    </location>
</feature>
<dbReference type="NCBIfam" id="TIGR00236">
    <property type="entry name" value="wecB"/>
    <property type="match status" value="1"/>
</dbReference>
<dbReference type="PANTHER" id="PTHR43174">
    <property type="entry name" value="UDP-N-ACETYLGLUCOSAMINE 2-EPIMERASE"/>
    <property type="match status" value="1"/>
</dbReference>
<name>A0ABP9GIF5_9ACTN</name>
<dbReference type="CDD" id="cd03786">
    <property type="entry name" value="GTB_UDP-GlcNAc_2-Epimerase"/>
    <property type="match status" value="1"/>
</dbReference>
<sequence length="414" mass="43113">MSSAPAARASSDRADGAGADGEAAPGRTAESALAPPSYAGGPGAGEIVHIVGARPNFVKAAPVVSALAARGLRQSVVHTGQHYDDRMSAVFFRELGLPRPDVDLGVGSGSHAQQTAALMTGLEEEFTSRSPGLVVVYGDVNSTLAAGLVAAKLHIPVAHVEAGLRSFDWSMPEEVNRRVTDQLADLCFATSPEAVGHLAAEGVAVDRIHLVGNPMIDTLLGSLDRFDTAALRERLDLPESYVAATLHRPANVDDPDVVARLVARLHEVADQIDVVMPVHPRGRAALTAAGLDGHPRMHLLEPLGYVDFVTLVRASTAVVTDSGGVQEETTILRVPCLTLRPNTERPITITHGSNRLVTDSELPGLVSKILAGEGLGTAAVADVPPLWDGRAGERIAAVLADWTAAPAASANRGA</sequence>
<feature type="compositionally biased region" description="Low complexity" evidence="2">
    <location>
        <begin position="16"/>
        <end position="37"/>
    </location>
</feature>
<dbReference type="SUPFAM" id="SSF53756">
    <property type="entry name" value="UDP-Glycosyltransferase/glycogen phosphorylase"/>
    <property type="match status" value="1"/>
</dbReference>
<comment type="similarity">
    <text evidence="1">Belongs to the UDP-N-acetylglucosamine 2-epimerase family.</text>
</comment>
<reference evidence="5" key="1">
    <citation type="journal article" date="2019" name="Int. J. Syst. Evol. Microbiol.">
        <title>The Global Catalogue of Microorganisms (GCM) 10K type strain sequencing project: providing services to taxonomists for standard genome sequencing and annotation.</title>
        <authorList>
            <consortium name="The Broad Institute Genomics Platform"/>
            <consortium name="The Broad Institute Genome Sequencing Center for Infectious Disease"/>
            <person name="Wu L."/>
            <person name="Ma J."/>
        </authorList>
    </citation>
    <scope>NUCLEOTIDE SEQUENCE [LARGE SCALE GENOMIC DNA]</scope>
    <source>
        <strain evidence="5">JCM 18123</strain>
    </source>
</reference>
<dbReference type="Gene3D" id="3.40.50.2000">
    <property type="entry name" value="Glycogen Phosphorylase B"/>
    <property type="match status" value="2"/>
</dbReference>
<dbReference type="Proteomes" id="UP001499993">
    <property type="component" value="Unassembled WGS sequence"/>
</dbReference>
<dbReference type="InterPro" id="IPR003331">
    <property type="entry name" value="UDP_GlcNAc_Epimerase_2_dom"/>
</dbReference>
<comment type="caution">
    <text evidence="4">The sequence shown here is derived from an EMBL/GenBank/DDBJ whole genome shotgun (WGS) entry which is preliminary data.</text>
</comment>
<dbReference type="EMBL" id="BAABIK010000015">
    <property type="protein sequence ID" value="GAA4944836.1"/>
    <property type="molecule type" value="Genomic_DNA"/>
</dbReference>
<evidence type="ECO:0000313" key="4">
    <source>
        <dbReference type="EMBL" id="GAA4944836.1"/>
    </source>
</evidence>
<keyword evidence="5" id="KW-1185">Reference proteome</keyword>
<evidence type="ECO:0000256" key="2">
    <source>
        <dbReference type="SAM" id="MobiDB-lite"/>
    </source>
</evidence>
<dbReference type="Pfam" id="PF02350">
    <property type="entry name" value="Epimerase_2"/>
    <property type="match status" value="1"/>
</dbReference>
<proteinExistence type="inferred from homology"/>
<accession>A0ABP9GIF5</accession>
<organism evidence="4 5">
    <name type="scientific">Streptomonospora halophila</name>
    <dbReference type="NCBI Taxonomy" id="427369"/>
    <lineage>
        <taxon>Bacteria</taxon>
        <taxon>Bacillati</taxon>
        <taxon>Actinomycetota</taxon>
        <taxon>Actinomycetes</taxon>
        <taxon>Streptosporangiales</taxon>
        <taxon>Nocardiopsidaceae</taxon>
        <taxon>Streptomonospora</taxon>
    </lineage>
</organism>
<protein>
    <submittedName>
        <fullName evidence="4">UDP-N-acetylglucosamine 2-epimerase (Non-hydrolyzing)</fullName>
    </submittedName>
</protein>
<gene>
    <name evidence="4" type="primary">wecB</name>
    <name evidence="4" type="ORF">GCM10023224_30000</name>
</gene>
<dbReference type="InterPro" id="IPR029767">
    <property type="entry name" value="WecB-like"/>
</dbReference>
<evidence type="ECO:0000259" key="3">
    <source>
        <dbReference type="Pfam" id="PF02350"/>
    </source>
</evidence>
<feature type="region of interest" description="Disordered" evidence="2">
    <location>
        <begin position="1"/>
        <end position="37"/>
    </location>
</feature>